<dbReference type="PANTHER" id="PTHR33673">
    <property type="entry name" value="SUPPRESSOR SRP40-LIKE PROTEIN"/>
    <property type="match status" value="1"/>
</dbReference>
<feature type="compositionally biased region" description="Basic and acidic residues" evidence="1">
    <location>
        <begin position="1"/>
        <end position="27"/>
    </location>
</feature>
<comment type="caution">
    <text evidence="2">The sequence shown here is derived from an EMBL/GenBank/DDBJ whole genome shotgun (WGS) entry which is preliminary data.</text>
</comment>
<accession>A0AAD4JAS4</accession>
<reference evidence="2 3" key="1">
    <citation type="journal article" date="2021" name="Nat. Commun.">
        <title>Incipient diploidization of the medicinal plant Perilla within 10,000 years.</title>
        <authorList>
            <person name="Zhang Y."/>
            <person name="Shen Q."/>
            <person name="Leng L."/>
            <person name="Zhang D."/>
            <person name="Chen S."/>
            <person name="Shi Y."/>
            <person name="Ning Z."/>
            <person name="Chen S."/>
        </authorList>
    </citation>
    <scope>NUCLEOTIDE SEQUENCE [LARGE SCALE GENOMIC DNA]</scope>
    <source>
        <strain evidence="3">cv. PC099</strain>
    </source>
</reference>
<gene>
    <name evidence="2" type="ORF">C2S53_007505</name>
</gene>
<feature type="compositionally biased region" description="Low complexity" evidence="1">
    <location>
        <begin position="28"/>
        <end position="37"/>
    </location>
</feature>
<proteinExistence type="predicted"/>
<dbReference type="AlphaFoldDB" id="A0AAD4JAS4"/>
<feature type="compositionally biased region" description="Polar residues" evidence="1">
    <location>
        <begin position="118"/>
        <end position="130"/>
    </location>
</feature>
<feature type="compositionally biased region" description="Polar residues" evidence="1">
    <location>
        <begin position="271"/>
        <end position="283"/>
    </location>
</feature>
<organism evidence="2 3">
    <name type="scientific">Perilla frutescens var. hirtella</name>
    <name type="common">Perilla citriodora</name>
    <name type="synonym">Perilla setoyensis</name>
    <dbReference type="NCBI Taxonomy" id="608512"/>
    <lineage>
        <taxon>Eukaryota</taxon>
        <taxon>Viridiplantae</taxon>
        <taxon>Streptophyta</taxon>
        <taxon>Embryophyta</taxon>
        <taxon>Tracheophyta</taxon>
        <taxon>Spermatophyta</taxon>
        <taxon>Magnoliopsida</taxon>
        <taxon>eudicotyledons</taxon>
        <taxon>Gunneridae</taxon>
        <taxon>Pentapetalae</taxon>
        <taxon>asterids</taxon>
        <taxon>lamiids</taxon>
        <taxon>Lamiales</taxon>
        <taxon>Lamiaceae</taxon>
        <taxon>Nepetoideae</taxon>
        <taxon>Elsholtzieae</taxon>
        <taxon>Perilla</taxon>
    </lineage>
</organism>
<feature type="compositionally biased region" description="Low complexity" evidence="1">
    <location>
        <begin position="76"/>
        <end position="93"/>
    </location>
</feature>
<feature type="compositionally biased region" description="Basic and acidic residues" evidence="1">
    <location>
        <begin position="297"/>
        <end position="308"/>
    </location>
</feature>
<sequence length="333" mass="35753">MGSEQEKGTTEHVREAPEDIKIVEEAKASSSSSSHASLELDVDGDRNSDVNDSNAKSKSDGDSKIVEEARTGHLQLPSASHLTSSSSSRASLELDIDRNSHLNDSIVKSKSDGDLSRGQESTCTHETPQWTMSTSTSMSMSAVGLEGGESISQITSPPVQIMESSSGYDPDRIPASVFSSKTTNEWSMASNDSLFSIHMGNSSIACRDEVRSGELPRLDSLYVLEGKSHELCSLPPLMEVPANEECSVKSSNVSILEKDDDPNDSPKATPRLSNESGHSSTSFAFPVLVSEGGKGSRSLEQEVEEKPELQTQDSAADKKSRGCSWLCCLPRCC</sequence>
<evidence type="ECO:0000313" key="2">
    <source>
        <dbReference type="EMBL" id="KAH6830339.1"/>
    </source>
</evidence>
<feature type="compositionally biased region" description="Basic and acidic residues" evidence="1">
    <location>
        <begin position="95"/>
        <end position="117"/>
    </location>
</feature>
<dbReference type="EMBL" id="SDAM02000099">
    <property type="protein sequence ID" value="KAH6830339.1"/>
    <property type="molecule type" value="Genomic_DNA"/>
</dbReference>
<evidence type="ECO:0000256" key="1">
    <source>
        <dbReference type="SAM" id="MobiDB-lite"/>
    </source>
</evidence>
<feature type="compositionally biased region" description="Basic and acidic residues" evidence="1">
    <location>
        <begin position="43"/>
        <end position="71"/>
    </location>
</feature>
<dbReference type="PANTHER" id="PTHR33673:SF36">
    <property type="entry name" value="MYB-LIKE PROTEIN Q"/>
    <property type="match status" value="1"/>
</dbReference>
<evidence type="ECO:0000313" key="3">
    <source>
        <dbReference type="Proteomes" id="UP001190926"/>
    </source>
</evidence>
<feature type="region of interest" description="Disordered" evidence="1">
    <location>
        <begin position="1"/>
        <end position="135"/>
    </location>
</feature>
<dbReference type="Proteomes" id="UP001190926">
    <property type="component" value="Unassembled WGS sequence"/>
</dbReference>
<feature type="region of interest" description="Disordered" evidence="1">
    <location>
        <begin position="253"/>
        <end position="321"/>
    </location>
</feature>
<name>A0AAD4JAS4_PERFH</name>
<protein>
    <submittedName>
        <fullName evidence="2">Uncharacterized protein</fullName>
    </submittedName>
</protein>
<keyword evidence="3" id="KW-1185">Reference proteome</keyword>